<dbReference type="SUPFAM" id="SSF55073">
    <property type="entry name" value="Nucleotide cyclase"/>
    <property type="match status" value="2"/>
</dbReference>
<evidence type="ECO:0000256" key="3">
    <source>
        <dbReference type="SAM" id="MobiDB-lite"/>
    </source>
</evidence>
<comment type="caution">
    <text evidence="5">The sequence shown here is derived from an EMBL/GenBank/DDBJ whole genome shotgun (WGS) entry which is preliminary data.</text>
</comment>
<dbReference type="Proteomes" id="UP000646827">
    <property type="component" value="Unassembled WGS sequence"/>
</dbReference>
<proteinExistence type="predicted"/>
<dbReference type="InterPro" id="IPR027417">
    <property type="entry name" value="P-loop_NTPase"/>
</dbReference>
<evidence type="ECO:0000256" key="1">
    <source>
        <dbReference type="ARBA" id="ARBA00022741"/>
    </source>
</evidence>
<evidence type="ECO:0000313" key="6">
    <source>
        <dbReference type="Proteomes" id="UP000646827"/>
    </source>
</evidence>
<accession>A0A8H7VPL1</accession>
<keyword evidence="2" id="KW-0067">ATP-binding</keyword>
<dbReference type="Gene3D" id="1.25.40.10">
    <property type="entry name" value="Tetratricopeptide repeat domain"/>
    <property type="match status" value="1"/>
</dbReference>
<feature type="compositionally biased region" description="Basic residues" evidence="3">
    <location>
        <begin position="613"/>
        <end position="626"/>
    </location>
</feature>
<protein>
    <recommendedName>
        <fullName evidence="4">Guanylate cyclase domain-containing protein</fullName>
    </recommendedName>
</protein>
<organism evidence="5 6">
    <name type="scientific">Circinella minor</name>
    <dbReference type="NCBI Taxonomy" id="1195481"/>
    <lineage>
        <taxon>Eukaryota</taxon>
        <taxon>Fungi</taxon>
        <taxon>Fungi incertae sedis</taxon>
        <taxon>Mucoromycota</taxon>
        <taxon>Mucoromycotina</taxon>
        <taxon>Mucoromycetes</taxon>
        <taxon>Mucorales</taxon>
        <taxon>Lichtheimiaceae</taxon>
        <taxon>Circinella</taxon>
    </lineage>
</organism>
<feature type="domain" description="Guanylate cyclase" evidence="4">
    <location>
        <begin position="226"/>
        <end position="286"/>
    </location>
</feature>
<feature type="region of interest" description="Disordered" evidence="3">
    <location>
        <begin position="613"/>
        <end position="638"/>
    </location>
</feature>
<feature type="compositionally biased region" description="Low complexity" evidence="3">
    <location>
        <begin position="1"/>
        <end position="20"/>
    </location>
</feature>
<evidence type="ECO:0000313" key="5">
    <source>
        <dbReference type="EMBL" id="KAG2228350.1"/>
    </source>
</evidence>
<feature type="region of interest" description="Disordered" evidence="3">
    <location>
        <begin position="1001"/>
        <end position="1025"/>
    </location>
</feature>
<feature type="region of interest" description="Disordered" evidence="3">
    <location>
        <begin position="380"/>
        <end position="414"/>
    </location>
</feature>
<dbReference type="EMBL" id="JAEPRB010000001">
    <property type="protein sequence ID" value="KAG2228350.1"/>
    <property type="molecule type" value="Genomic_DNA"/>
</dbReference>
<reference evidence="5 6" key="1">
    <citation type="submission" date="2020-12" db="EMBL/GenBank/DDBJ databases">
        <title>Metabolic potential, ecology and presence of endohyphal bacteria is reflected in genomic diversity of Mucoromycotina.</title>
        <authorList>
            <person name="Muszewska A."/>
            <person name="Okrasinska A."/>
            <person name="Steczkiewicz K."/>
            <person name="Drgas O."/>
            <person name="Orlowska M."/>
            <person name="Perlinska-Lenart U."/>
            <person name="Aleksandrzak-Piekarczyk T."/>
            <person name="Szatraj K."/>
            <person name="Zielenkiewicz U."/>
            <person name="Pilsyk S."/>
            <person name="Malc E."/>
            <person name="Mieczkowski P."/>
            <person name="Kruszewska J.S."/>
            <person name="Biernat P."/>
            <person name="Pawlowska J."/>
        </authorList>
    </citation>
    <scope>NUCLEOTIDE SEQUENCE [LARGE SCALE GENOMIC DNA]</scope>
    <source>
        <strain evidence="5 6">CBS 142.35</strain>
    </source>
</reference>
<feature type="compositionally biased region" description="Polar residues" evidence="3">
    <location>
        <begin position="1001"/>
        <end position="1021"/>
    </location>
</feature>
<dbReference type="GO" id="GO:0009190">
    <property type="term" value="P:cyclic nucleotide biosynthetic process"/>
    <property type="evidence" value="ECO:0007669"/>
    <property type="project" value="InterPro"/>
</dbReference>
<dbReference type="GO" id="GO:0004016">
    <property type="term" value="F:adenylate cyclase activity"/>
    <property type="evidence" value="ECO:0007669"/>
    <property type="project" value="TreeGrafter"/>
</dbReference>
<dbReference type="OrthoDB" id="194468at2759"/>
<dbReference type="GO" id="GO:0035556">
    <property type="term" value="P:intracellular signal transduction"/>
    <property type="evidence" value="ECO:0007669"/>
    <property type="project" value="InterPro"/>
</dbReference>
<dbReference type="InterPro" id="IPR011990">
    <property type="entry name" value="TPR-like_helical_dom_sf"/>
</dbReference>
<dbReference type="Pfam" id="PF02466">
    <property type="entry name" value="Tim17"/>
    <property type="match status" value="1"/>
</dbReference>
<keyword evidence="6" id="KW-1185">Reference proteome</keyword>
<dbReference type="GO" id="GO:0005524">
    <property type="term" value="F:ATP binding"/>
    <property type="evidence" value="ECO:0007669"/>
    <property type="project" value="UniProtKB-KW"/>
</dbReference>
<dbReference type="InterPro" id="IPR041664">
    <property type="entry name" value="AAA_16"/>
</dbReference>
<feature type="region of interest" description="Disordered" evidence="3">
    <location>
        <begin position="588"/>
        <end position="607"/>
    </location>
</feature>
<evidence type="ECO:0000256" key="2">
    <source>
        <dbReference type="ARBA" id="ARBA00022840"/>
    </source>
</evidence>
<dbReference type="PANTHER" id="PTHR16305">
    <property type="entry name" value="TESTICULAR SOLUBLE ADENYLYL CYCLASE"/>
    <property type="match status" value="1"/>
</dbReference>
<feature type="compositionally biased region" description="Low complexity" evidence="3">
    <location>
        <begin position="491"/>
        <end position="506"/>
    </location>
</feature>
<feature type="region of interest" description="Disordered" evidence="3">
    <location>
        <begin position="295"/>
        <end position="317"/>
    </location>
</feature>
<dbReference type="SUPFAM" id="SSF52540">
    <property type="entry name" value="P-loop containing nucleoside triphosphate hydrolases"/>
    <property type="match status" value="1"/>
</dbReference>
<dbReference type="Gene3D" id="3.30.70.1230">
    <property type="entry name" value="Nucleotide cyclase"/>
    <property type="match status" value="3"/>
</dbReference>
<name>A0A8H7VPL1_9FUNG</name>
<dbReference type="PROSITE" id="PS50125">
    <property type="entry name" value="GUANYLATE_CYCLASE_2"/>
    <property type="match status" value="2"/>
</dbReference>
<gene>
    <name evidence="5" type="ORF">INT45_011142</name>
</gene>
<dbReference type="Pfam" id="PF13191">
    <property type="entry name" value="AAA_16"/>
    <property type="match status" value="1"/>
</dbReference>
<dbReference type="PANTHER" id="PTHR16305:SF28">
    <property type="entry name" value="GUANYLATE CYCLASE DOMAIN-CONTAINING PROTEIN"/>
    <property type="match status" value="1"/>
</dbReference>
<feature type="compositionally biased region" description="Polar residues" evidence="3">
    <location>
        <begin position="627"/>
        <end position="638"/>
    </location>
</feature>
<feature type="compositionally biased region" description="Low complexity" evidence="3">
    <location>
        <begin position="392"/>
        <end position="407"/>
    </location>
</feature>
<dbReference type="GO" id="GO:0005737">
    <property type="term" value="C:cytoplasm"/>
    <property type="evidence" value="ECO:0007669"/>
    <property type="project" value="TreeGrafter"/>
</dbReference>
<dbReference type="InterPro" id="IPR029787">
    <property type="entry name" value="Nucleotide_cyclase"/>
</dbReference>
<feature type="region of interest" description="Disordered" evidence="3">
    <location>
        <begin position="1"/>
        <end position="21"/>
    </location>
</feature>
<dbReference type="Gene3D" id="3.40.50.300">
    <property type="entry name" value="P-loop containing nucleotide triphosphate hydrolases"/>
    <property type="match status" value="1"/>
</dbReference>
<keyword evidence="1" id="KW-0547">Nucleotide-binding</keyword>
<feature type="domain" description="Guanylate cyclase" evidence="4">
    <location>
        <begin position="748"/>
        <end position="830"/>
    </location>
</feature>
<sequence length="1929" mass="218113">MKEQESTTLPATTTTATSQPVNALTSPRYTLSDGVNWTTVPPNFITNDNDYLAKNDTMNNNNNSSLTGRASLDFHQRLLLMAGVGSFWGFSIGSFIGGRHAGLQYLAENAHRLPTTVQGWYFYHKTKNYRMALGGIKRGARYAVRTGGLCLMYGAVEGGLDHLRGETDVANSVAAGVVSGAVFSAFKYKNKRKSFQSLFGQTFAMFNIAPYIAKANIPYSHTQFGVVLMVDVVGFSQLTTLATEKGESGAEAIALEIGAYMGECIQIIEFFGGDVVKFLGDAVLVTFQQNLQEPGVSTSEADSELDGNFGTSGSETSERQRRVLVRRAVECGQQLLARLSHYRVYLTAEERTKHRTASGEIDRHQTTGVKMQRFFLFDGQSSSSNEDRQSQSRRPSSSTTGTRPVGPDSIDEFPEYPDEYSMAFDCWRCIPFLRRKNHRDKIYARRASVSSESSNNNKNAIDLELHIGVSCGNVTNVVIGETNLEYRPADRSSTNMNGGMSGSNNNRKSKRISKMSADDTDNVDLYFTEYSGRLEYAISGPAVELLEDALSAAKAGEMSITPEIYSLILIQPLDVTYEKRKEFYIVKSRDPEEHGRKGSSNSRGPLIQHNRVHHHHHHPHHYHHHPSISSGSTPNASFLTTRPEIQKQGSKLNLAPLVPKIRNINYFELSNESNPNYFKYVNRSALYRLQNSPDGNFPAHFRDVTIMFVSLGKLNVDCQEGLEIAQKATVHAMQLLVKYEGMLQQFAVDDKGATLLAVFGLPPLSHEREAVFAAKAAIELRDIYRQLEIPDFAIALSTGTIFNAVLPQGNPYRRDPSISGDTIILAVRLLKFSFAKKNVVCDLATKQQVGGLCEFEDMGENFVKGKVKPVQIYEIQKFGQSGNKPKRISLQSYQQDHDFIGYKMQLARAKQMIDDWNEAQNHHVLIISGPSGVGKSYFCHALNKNINSQGVITWWSSSTEVEKSSKYYLVRNLLLSLFEIIDSDKIPANVKRRMSYLNTTSSGNHLAGPTAQSPTSAGDRNSSSSSLSIISNREWLRRLASHSSATRSASGSMHNTEINNEMADLIAHCLRKCAEQENLLPLFKAAFASMSDIPENRYTAKLDGRARDILLASVITRMVRYVSEHVGLVLICDDVQWADSASIRVLHQIHEQCQRVMIIMATRQIRDYNVTFISKFCLSGSHEEIQLNGLGSDEIGEIILQAFKSGVKRVSPEIVRVVQKRTAGNPLYVKNMAIILKELQHVTVVDGELVPSSNEFDLADLLGNFDYKRIIKMQFDRLDTSFQEILTVASCLDQYFTLYEIDAVIKQNNPIFKENDMDKIAASIEKYDVYHFLQHVETANLQESEIIVYTFSHITIPQAIYDMVSYETRIILHQLLAKYYESQLTRENYPDLLTKVVRHYMETDALGKQLFYLEQLADLNIKSYLLPEATDNLKKIVEILDNNDSIAVQFGRVHYSDIYRRLGMCYTMRTKLNEGERYLFMALDALGEPWPRSELEFMYKFWTNRAAQYHHRRWGTWNKYSKPGKKLIWKRVVEIMAQLSNIYFYTGKGRAFVYTCLIGLNACERLNEDGPNYTLFLARNSLLCWINDQKEHSIFYITKALRHMEEKNDPGTLTICAFLCFAAGKFNNARDLLYQSIQAVRTLGVITDCQAFYRSVGLVITMRIFEGRLDSSPEDLLLLKQMADTAHSNGDYEAEIWLGVYNIGNAIVMDRLRDCDPFVALLEAHVKQAADYNKIAIHGTLISYYARARNYEYARRHLRSLVNSLPALTVTPNIFPIFGLIFATMGLYRLIEYEQVDLVSMGDARNYDKFNLGVARINHAFQQVKFWEFTQPCLYLARALPYISTGRTVEGYLVLRHGIYEMHFIQEIRFLKAYYWANLGKYAFTPSERIEWTEKACADLDNLNIPAHIYCNPDPANLYSRGKPADLCA</sequence>
<dbReference type="InterPro" id="IPR001054">
    <property type="entry name" value="A/G_cyclase"/>
</dbReference>
<evidence type="ECO:0000259" key="4">
    <source>
        <dbReference type="PROSITE" id="PS50125"/>
    </source>
</evidence>
<feature type="region of interest" description="Disordered" evidence="3">
    <location>
        <begin position="489"/>
        <end position="516"/>
    </location>
</feature>